<accession>A0A0A8H1A5</accession>
<dbReference type="InterPro" id="IPR036390">
    <property type="entry name" value="WH_DNA-bd_sf"/>
</dbReference>
<dbReference type="Gene3D" id="2.60.120.10">
    <property type="entry name" value="Jelly Rolls"/>
    <property type="match status" value="1"/>
</dbReference>
<sequence>MKNIIFKFNLQDADEKLALSNLVIRDLKSNFKVNDECLGLIKIIKGKLRAYILTSNAKEITLFNLQEGDECLICSQCNVDSIDHDVFIQSSQDTSIEILPAKIFSKLKEKYPQVNNYALNLITKRFNILVKVLEQALFSPLNERICNFLKENAINNQIKITHEELANHLGSAREVISRILKELEKNKKIKLLRGKIILLAL</sequence>
<keyword evidence="1" id="KW-0805">Transcription regulation</keyword>
<dbReference type="PRINTS" id="PR00034">
    <property type="entry name" value="HTHCRP"/>
</dbReference>
<dbReference type="Gene3D" id="1.10.10.10">
    <property type="entry name" value="Winged helix-like DNA-binding domain superfamily/Winged helix DNA-binding domain"/>
    <property type="match status" value="1"/>
</dbReference>
<evidence type="ECO:0000259" key="4">
    <source>
        <dbReference type="PROSITE" id="PS51063"/>
    </source>
</evidence>
<evidence type="ECO:0000313" key="6">
    <source>
        <dbReference type="Proteomes" id="UP000031163"/>
    </source>
</evidence>
<dbReference type="RefSeq" id="WP_052251962.1">
    <property type="nucleotide sequence ID" value="NZ_CP007770.1"/>
</dbReference>
<dbReference type="KEGG" id="cis:CINS_0759"/>
<dbReference type="GeneID" id="74431560"/>
<dbReference type="InterPro" id="IPR036388">
    <property type="entry name" value="WH-like_DNA-bd_sf"/>
</dbReference>
<evidence type="ECO:0000256" key="2">
    <source>
        <dbReference type="ARBA" id="ARBA00023125"/>
    </source>
</evidence>
<dbReference type="Proteomes" id="UP000031163">
    <property type="component" value="Chromosome"/>
</dbReference>
<dbReference type="EMBL" id="CP007770">
    <property type="protein sequence ID" value="AJC87727.1"/>
    <property type="molecule type" value="Genomic_DNA"/>
</dbReference>
<dbReference type="Pfam" id="PF13545">
    <property type="entry name" value="HTH_Crp_2"/>
    <property type="match status" value="1"/>
</dbReference>
<dbReference type="STRING" id="1031564.CINS_0759"/>
<evidence type="ECO:0000256" key="3">
    <source>
        <dbReference type="ARBA" id="ARBA00023163"/>
    </source>
</evidence>
<dbReference type="HOGENOM" id="CLU_075053_7_2_7"/>
<dbReference type="InterPro" id="IPR014710">
    <property type="entry name" value="RmlC-like_jellyroll"/>
</dbReference>
<evidence type="ECO:0000256" key="1">
    <source>
        <dbReference type="ARBA" id="ARBA00023015"/>
    </source>
</evidence>
<protein>
    <submittedName>
        <fullName evidence="5">Transcriptional regulator, Crp family</fullName>
    </submittedName>
</protein>
<feature type="domain" description="HTH crp-type" evidence="4">
    <location>
        <begin position="139"/>
        <end position="201"/>
    </location>
</feature>
<dbReference type="SUPFAM" id="SSF46785">
    <property type="entry name" value="Winged helix' DNA-binding domain"/>
    <property type="match status" value="1"/>
</dbReference>
<dbReference type="GO" id="GO:0006355">
    <property type="term" value="P:regulation of DNA-templated transcription"/>
    <property type="evidence" value="ECO:0007669"/>
    <property type="project" value="InterPro"/>
</dbReference>
<dbReference type="SUPFAM" id="SSF51206">
    <property type="entry name" value="cAMP-binding domain-like"/>
    <property type="match status" value="1"/>
</dbReference>
<organism evidence="5 6">
    <name type="scientific">Campylobacter insulaenigrae NCTC 12927</name>
    <dbReference type="NCBI Taxonomy" id="1031564"/>
    <lineage>
        <taxon>Bacteria</taxon>
        <taxon>Pseudomonadati</taxon>
        <taxon>Campylobacterota</taxon>
        <taxon>Epsilonproteobacteria</taxon>
        <taxon>Campylobacterales</taxon>
        <taxon>Campylobacteraceae</taxon>
        <taxon>Campylobacter</taxon>
    </lineage>
</organism>
<dbReference type="PROSITE" id="PS51063">
    <property type="entry name" value="HTH_CRP_2"/>
    <property type="match status" value="1"/>
</dbReference>
<dbReference type="SMART" id="SM00419">
    <property type="entry name" value="HTH_CRP"/>
    <property type="match status" value="1"/>
</dbReference>
<keyword evidence="3" id="KW-0804">Transcription</keyword>
<dbReference type="InterPro" id="IPR018490">
    <property type="entry name" value="cNMP-bd_dom_sf"/>
</dbReference>
<dbReference type="AlphaFoldDB" id="A0A0A8H1A5"/>
<dbReference type="InterPro" id="IPR012318">
    <property type="entry name" value="HTH_CRP"/>
</dbReference>
<name>A0A0A8H1A5_9BACT</name>
<reference evidence="5 6" key="1">
    <citation type="journal article" date="2014" name="Genome Biol. Evol.">
        <title>Comparative Genomics of the Campylobacter lari Group.</title>
        <authorList>
            <person name="Miller W.G."/>
            <person name="Yee E."/>
            <person name="Chapman M.H."/>
            <person name="Smith T.P."/>
            <person name="Bono J.L."/>
            <person name="Huynh S."/>
            <person name="Parker C.T."/>
            <person name="Vandamme P."/>
            <person name="Luong K."/>
            <person name="Korlach J."/>
        </authorList>
    </citation>
    <scope>NUCLEOTIDE SEQUENCE [LARGE SCALE GENOMIC DNA]</scope>
    <source>
        <strain evidence="5 6">NCTC 12927</strain>
    </source>
</reference>
<proteinExistence type="predicted"/>
<evidence type="ECO:0000313" key="5">
    <source>
        <dbReference type="EMBL" id="AJC87727.1"/>
    </source>
</evidence>
<gene>
    <name evidence="5" type="ORF">CINS_0759</name>
</gene>
<keyword evidence="2" id="KW-0238">DNA-binding</keyword>
<dbReference type="GO" id="GO:0003677">
    <property type="term" value="F:DNA binding"/>
    <property type="evidence" value="ECO:0007669"/>
    <property type="project" value="UniProtKB-KW"/>
</dbReference>